<dbReference type="EMBL" id="CM001221">
    <property type="protein sequence ID" value="AET00852.1"/>
    <property type="molecule type" value="Genomic_DNA"/>
</dbReference>
<reference evidence="2 4" key="1">
    <citation type="journal article" date="2011" name="Nature">
        <title>The Medicago genome provides insight into the evolution of rhizobial symbioses.</title>
        <authorList>
            <person name="Young N.D."/>
            <person name="Debelle F."/>
            <person name="Oldroyd G.E."/>
            <person name="Geurts R."/>
            <person name="Cannon S.B."/>
            <person name="Udvardi M.K."/>
            <person name="Benedito V.A."/>
            <person name="Mayer K.F."/>
            <person name="Gouzy J."/>
            <person name="Schoof H."/>
            <person name="Van de Peer Y."/>
            <person name="Proost S."/>
            <person name="Cook D.R."/>
            <person name="Meyers B.C."/>
            <person name="Spannagl M."/>
            <person name="Cheung F."/>
            <person name="De Mita S."/>
            <person name="Krishnakumar V."/>
            <person name="Gundlach H."/>
            <person name="Zhou S."/>
            <person name="Mudge J."/>
            <person name="Bharti A.K."/>
            <person name="Murray J.D."/>
            <person name="Naoumkina M.A."/>
            <person name="Rosen B."/>
            <person name="Silverstein K.A."/>
            <person name="Tang H."/>
            <person name="Rombauts S."/>
            <person name="Zhao P.X."/>
            <person name="Zhou P."/>
            <person name="Barbe V."/>
            <person name="Bardou P."/>
            <person name="Bechner M."/>
            <person name="Bellec A."/>
            <person name="Berger A."/>
            <person name="Berges H."/>
            <person name="Bidwell S."/>
            <person name="Bisseling T."/>
            <person name="Choisne N."/>
            <person name="Couloux A."/>
            <person name="Denny R."/>
            <person name="Deshpande S."/>
            <person name="Dai X."/>
            <person name="Doyle J.J."/>
            <person name="Dudez A.M."/>
            <person name="Farmer A.D."/>
            <person name="Fouteau S."/>
            <person name="Franken C."/>
            <person name="Gibelin C."/>
            <person name="Gish J."/>
            <person name="Goldstein S."/>
            <person name="Gonzalez A.J."/>
            <person name="Green P.J."/>
            <person name="Hallab A."/>
            <person name="Hartog M."/>
            <person name="Hua A."/>
            <person name="Humphray S.J."/>
            <person name="Jeong D.H."/>
            <person name="Jing Y."/>
            <person name="Jocker A."/>
            <person name="Kenton S.M."/>
            <person name="Kim D.J."/>
            <person name="Klee K."/>
            <person name="Lai H."/>
            <person name="Lang C."/>
            <person name="Lin S."/>
            <person name="Macmil S.L."/>
            <person name="Magdelenat G."/>
            <person name="Matthews L."/>
            <person name="McCorrison J."/>
            <person name="Monaghan E.L."/>
            <person name="Mun J.H."/>
            <person name="Najar F.Z."/>
            <person name="Nicholson C."/>
            <person name="Noirot C."/>
            <person name="O'Bleness M."/>
            <person name="Paule C.R."/>
            <person name="Poulain J."/>
            <person name="Prion F."/>
            <person name="Qin B."/>
            <person name="Qu C."/>
            <person name="Retzel E.F."/>
            <person name="Riddle C."/>
            <person name="Sallet E."/>
            <person name="Samain S."/>
            <person name="Samson N."/>
            <person name="Sanders I."/>
            <person name="Saurat O."/>
            <person name="Scarpelli C."/>
            <person name="Schiex T."/>
            <person name="Segurens B."/>
            <person name="Severin A.J."/>
            <person name="Sherrier D.J."/>
            <person name="Shi R."/>
            <person name="Sims S."/>
            <person name="Singer S.R."/>
            <person name="Sinharoy S."/>
            <person name="Sterck L."/>
            <person name="Viollet A."/>
            <person name="Wang B.B."/>
            <person name="Wang K."/>
            <person name="Wang M."/>
            <person name="Wang X."/>
            <person name="Warfsmann J."/>
            <person name="Weissenbach J."/>
            <person name="White D.D."/>
            <person name="White J.D."/>
            <person name="Wiley G.B."/>
            <person name="Wincker P."/>
            <person name="Xing Y."/>
            <person name="Yang L."/>
            <person name="Yao Z."/>
            <person name="Ying F."/>
            <person name="Zhai J."/>
            <person name="Zhou L."/>
            <person name="Zuber A."/>
            <person name="Denarie J."/>
            <person name="Dixon R.A."/>
            <person name="May G.D."/>
            <person name="Schwartz D.C."/>
            <person name="Rogers J."/>
            <person name="Quetier F."/>
            <person name="Town C.D."/>
            <person name="Roe B.A."/>
        </authorList>
    </citation>
    <scope>NUCLEOTIDE SEQUENCE [LARGE SCALE GENOMIC DNA]</scope>
    <source>
        <strain evidence="2">A17</strain>
        <strain evidence="3 4">cv. Jemalong A17</strain>
    </source>
</reference>
<evidence type="ECO:0000313" key="3">
    <source>
        <dbReference type="EnsemblPlants" id="AET00852"/>
    </source>
</evidence>
<feature type="transmembrane region" description="Helical" evidence="1">
    <location>
        <begin position="55"/>
        <end position="79"/>
    </location>
</feature>
<evidence type="ECO:0000256" key="1">
    <source>
        <dbReference type="SAM" id="Phobius"/>
    </source>
</evidence>
<dbReference type="HOGENOM" id="CLU_2472483_0_0_1"/>
<organism evidence="2 4">
    <name type="scientific">Medicago truncatula</name>
    <name type="common">Barrel medic</name>
    <name type="synonym">Medicago tribuloides</name>
    <dbReference type="NCBI Taxonomy" id="3880"/>
    <lineage>
        <taxon>Eukaryota</taxon>
        <taxon>Viridiplantae</taxon>
        <taxon>Streptophyta</taxon>
        <taxon>Embryophyta</taxon>
        <taxon>Tracheophyta</taxon>
        <taxon>Spermatophyta</taxon>
        <taxon>Magnoliopsida</taxon>
        <taxon>eudicotyledons</taxon>
        <taxon>Gunneridae</taxon>
        <taxon>Pentapetalae</taxon>
        <taxon>rosids</taxon>
        <taxon>fabids</taxon>
        <taxon>Fabales</taxon>
        <taxon>Fabaceae</taxon>
        <taxon>Papilionoideae</taxon>
        <taxon>50 kb inversion clade</taxon>
        <taxon>NPAAA clade</taxon>
        <taxon>Hologalegina</taxon>
        <taxon>IRL clade</taxon>
        <taxon>Trifolieae</taxon>
        <taxon>Medicago</taxon>
    </lineage>
</organism>
<gene>
    <name evidence="2" type="ordered locus">MTR_5g096650</name>
</gene>
<protein>
    <submittedName>
        <fullName evidence="2">Transmembrane protein, putative</fullName>
    </submittedName>
</protein>
<feature type="transmembrane region" description="Helical" evidence="1">
    <location>
        <begin position="25"/>
        <end position="43"/>
    </location>
</feature>
<dbReference type="AlphaFoldDB" id="G7K4T2"/>
<evidence type="ECO:0000313" key="2">
    <source>
        <dbReference type="EMBL" id="AET00852.1"/>
    </source>
</evidence>
<dbReference type="EnsemblPlants" id="AET00852">
    <property type="protein sequence ID" value="AET00852"/>
    <property type="gene ID" value="MTR_5g096650"/>
</dbReference>
<reference evidence="2 4" key="2">
    <citation type="journal article" date="2014" name="BMC Genomics">
        <title>An improved genome release (version Mt4.0) for the model legume Medicago truncatula.</title>
        <authorList>
            <person name="Tang H."/>
            <person name="Krishnakumar V."/>
            <person name="Bidwell S."/>
            <person name="Rosen B."/>
            <person name="Chan A."/>
            <person name="Zhou S."/>
            <person name="Gentzbittel L."/>
            <person name="Childs K.L."/>
            <person name="Yandell M."/>
            <person name="Gundlach H."/>
            <person name="Mayer K.F."/>
            <person name="Schwartz D.C."/>
            <person name="Town C.D."/>
        </authorList>
    </citation>
    <scope>GENOME REANNOTATION</scope>
    <source>
        <strain evidence="3 4">cv. Jemalong A17</strain>
    </source>
</reference>
<keyword evidence="4" id="KW-1185">Reference proteome</keyword>
<proteinExistence type="predicted"/>
<accession>G7K4T2</accession>
<sequence>MTNAPQLLLLGCCYRDRIPGSRCRALFVRTLKVVILLVLNYAQLQKRSKVRLPEFLVGLMVILDGFCNSLAQDLFLLLLRRLEFGFWR</sequence>
<reference evidence="3" key="3">
    <citation type="submission" date="2015-04" db="UniProtKB">
        <authorList>
            <consortium name="EnsemblPlants"/>
        </authorList>
    </citation>
    <scope>IDENTIFICATION</scope>
    <source>
        <strain evidence="3">cv. Jemalong A17</strain>
    </source>
</reference>
<dbReference type="PaxDb" id="3880-AET00852"/>
<name>G7K4T2_MEDTR</name>
<keyword evidence="1" id="KW-1133">Transmembrane helix</keyword>
<keyword evidence="1 2" id="KW-0812">Transmembrane</keyword>
<evidence type="ECO:0000313" key="4">
    <source>
        <dbReference type="Proteomes" id="UP000002051"/>
    </source>
</evidence>
<keyword evidence="1" id="KW-0472">Membrane</keyword>
<dbReference type="Proteomes" id="UP000002051">
    <property type="component" value="Chromosome 5"/>
</dbReference>